<evidence type="ECO:0000313" key="3">
    <source>
        <dbReference type="EMBL" id="KAK3357406.1"/>
    </source>
</evidence>
<evidence type="ECO:0000313" key="4">
    <source>
        <dbReference type="Proteomes" id="UP001275084"/>
    </source>
</evidence>
<gene>
    <name evidence="3" type="ORF">B0T25DRAFT_157252</name>
</gene>
<dbReference type="Proteomes" id="UP001275084">
    <property type="component" value="Unassembled WGS sequence"/>
</dbReference>
<reference evidence="3" key="2">
    <citation type="submission" date="2023-06" db="EMBL/GenBank/DDBJ databases">
        <authorList>
            <consortium name="Lawrence Berkeley National Laboratory"/>
            <person name="Haridas S."/>
            <person name="Hensen N."/>
            <person name="Bonometti L."/>
            <person name="Westerberg I."/>
            <person name="Brannstrom I.O."/>
            <person name="Guillou S."/>
            <person name="Cros-Aarteil S."/>
            <person name="Calhoun S."/>
            <person name="Kuo A."/>
            <person name="Mondo S."/>
            <person name="Pangilinan J."/>
            <person name="Riley R."/>
            <person name="Labutti K."/>
            <person name="Andreopoulos B."/>
            <person name="Lipzen A."/>
            <person name="Chen C."/>
            <person name="Yanf M."/>
            <person name="Daum C."/>
            <person name="Ng V."/>
            <person name="Clum A."/>
            <person name="Steindorff A."/>
            <person name="Ohm R."/>
            <person name="Martin F."/>
            <person name="Silar P."/>
            <person name="Natvig D."/>
            <person name="Lalanne C."/>
            <person name="Gautier V."/>
            <person name="Ament-Velasquez S.L."/>
            <person name="Kruys A."/>
            <person name="Hutchinson M.I."/>
            <person name="Powell A.J."/>
            <person name="Barry K."/>
            <person name="Miller A.N."/>
            <person name="Grigoriev I.V."/>
            <person name="Debuchy R."/>
            <person name="Gladieux P."/>
            <person name="Thoren M.H."/>
            <person name="Johannesson H."/>
        </authorList>
    </citation>
    <scope>NUCLEOTIDE SEQUENCE</scope>
    <source>
        <strain evidence="3">CBS 955.72</strain>
    </source>
</reference>
<evidence type="ECO:0000256" key="2">
    <source>
        <dbReference type="SAM" id="Phobius"/>
    </source>
</evidence>
<comment type="caution">
    <text evidence="3">The sequence shown here is derived from an EMBL/GenBank/DDBJ whole genome shotgun (WGS) entry which is preliminary data.</text>
</comment>
<proteinExistence type="predicted"/>
<keyword evidence="2" id="KW-1133">Transmembrane helix</keyword>
<protein>
    <submittedName>
        <fullName evidence="3">Uncharacterized protein</fullName>
    </submittedName>
</protein>
<feature type="transmembrane region" description="Helical" evidence="2">
    <location>
        <begin position="42"/>
        <end position="60"/>
    </location>
</feature>
<feature type="region of interest" description="Disordered" evidence="1">
    <location>
        <begin position="167"/>
        <end position="203"/>
    </location>
</feature>
<organism evidence="3 4">
    <name type="scientific">Lasiosphaeria hispida</name>
    <dbReference type="NCBI Taxonomy" id="260671"/>
    <lineage>
        <taxon>Eukaryota</taxon>
        <taxon>Fungi</taxon>
        <taxon>Dikarya</taxon>
        <taxon>Ascomycota</taxon>
        <taxon>Pezizomycotina</taxon>
        <taxon>Sordariomycetes</taxon>
        <taxon>Sordariomycetidae</taxon>
        <taxon>Sordariales</taxon>
        <taxon>Lasiosphaeriaceae</taxon>
        <taxon>Lasiosphaeria</taxon>
    </lineage>
</organism>
<dbReference type="AlphaFoldDB" id="A0AAJ0HMP7"/>
<sequence length="278" mass="31977">MFITAARARNEITCVFHIGRDSLLKLEEQGAVGGQSVGVWEFMLLSLGRFYMLFFWYFLVGVDQGVRLDTTYHRLTFCKGAEGCFGIFCLYLLFIWISNPHKGTTTATGCRAADCHQPGRIKVMMYFWWFFYRRAMEPWSSSPKRVLLCGCYWTGFGLGSRKRTRTLRNPGLTRLSPRKQNGKGPEKERGRPGGKRTGSYPRRRERQKRIILPSCRAAPCIHHSWSSSPTLPIYLCDCAPVSAYVRVFPVREVSMIRHLSTKHRTERPSHSQPRPWGG</sequence>
<feature type="transmembrane region" description="Helical" evidence="2">
    <location>
        <begin position="80"/>
        <end position="97"/>
    </location>
</feature>
<keyword evidence="2" id="KW-0812">Transmembrane</keyword>
<evidence type="ECO:0000256" key="1">
    <source>
        <dbReference type="SAM" id="MobiDB-lite"/>
    </source>
</evidence>
<dbReference type="EMBL" id="JAUIQD010000003">
    <property type="protein sequence ID" value="KAK3357406.1"/>
    <property type="molecule type" value="Genomic_DNA"/>
</dbReference>
<accession>A0AAJ0HMP7</accession>
<reference evidence="3" key="1">
    <citation type="journal article" date="2023" name="Mol. Phylogenet. Evol.">
        <title>Genome-scale phylogeny and comparative genomics of the fungal order Sordariales.</title>
        <authorList>
            <person name="Hensen N."/>
            <person name="Bonometti L."/>
            <person name="Westerberg I."/>
            <person name="Brannstrom I.O."/>
            <person name="Guillou S."/>
            <person name="Cros-Aarteil S."/>
            <person name="Calhoun S."/>
            <person name="Haridas S."/>
            <person name="Kuo A."/>
            <person name="Mondo S."/>
            <person name="Pangilinan J."/>
            <person name="Riley R."/>
            <person name="LaButti K."/>
            <person name="Andreopoulos B."/>
            <person name="Lipzen A."/>
            <person name="Chen C."/>
            <person name="Yan M."/>
            <person name="Daum C."/>
            <person name="Ng V."/>
            <person name="Clum A."/>
            <person name="Steindorff A."/>
            <person name="Ohm R.A."/>
            <person name="Martin F."/>
            <person name="Silar P."/>
            <person name="Natvig D.O."/>
            <person name="Lalanne C."/>
            <person name="Gautier V."/>
            <person name="Ament-Velasquez S.L."/>
            <person name="Kruys A."/>
            <person name="Hutchinson M.I."/>
            <person name="Powell A.J."/>
            <person name="Barry K."/>
            <person name="Miller A.N."/>
            <person name="Grigoriev I.V."/>
            <person name="Debuchy R."/>
            <person name="Gladieux P."/>
            <person name="Hiltunen Thoren M."/>
            <person name="Johannesson H."/>
        </authorList>
    </citation>
    <scope>NUCLEOTIDE SEQUENCE</scope>
    <source>
        <strain evidence="3">CBS 955.72</strain>
    </source>
</reference>
<keyword evidence="4" id="KW-1185">Reference proteome</keyword>
<name>A0AAJ0HMP7_9PEZI</name>
<keyword evidence="2" id="KW-0472">Membrane</keyword>